<dbReference type="STRING" id="436017.A4S9T6"/>
<dbReference type="Gene3D" id="3.20.20.10">
    <property type="entry name" value="Alanine racemase"/>
    <property type="match status" value="1"/>
</dbReference>
<dbReference type="RefSeq" id="XP_001422228.1">
    <property type="nucleotide sequence ID" value="XM_001422191.1"/>
</dbReference>
<evidence type="ECO:0000256" key="2">
    <source>
        <dbReference type="ARBA" id="ARBA00022793"/>
    </source>
</evidence>
<keyword evidence="2" id="KW-0210">Decarboxylase</keyword>
<proteinExistence type="inferred from homology"/>
<keyword evidence="11" id="KW-1185">Reference proteome</keyword>
<dbReference type="InterPro" id="IPR022644">
    <property type="entry name" value="De-COase2_N"/>
</dbReference>
<evidence type="ECO:0000256" key="3">
    <source>
        <dbReference type="ARBA" id="ARBA00022898"/>
    </source>
</evidence>
<dbReference type="InterPro" id="IPR002986">
    <property type="entry name" value="DAP_deCOOHase_LysA"/>
</dbReference>
<feature type="domain" description="Orn/DAP/Arg decarboxylase 2 C-terminal" evidence="8">
    <location>
        <begin position="72"/>
        <end position="421"/>
    </location>
</feature>
<feature type="domain" description="Orn/DAP/Arg decarboxylase 2 N-terminal" evidence="9">
    <location>
        <begin position="85"/>
        <end position="316"/>
    </location>
</feature>
<dbReference type="OrthoDB" id="5034579at2759"/>
<dbReference type="PRINTS" id="PR01181">
    <property type="entry name" value="DAPDCRBXLASE"/>
</dbReference>
<evidence type="ECO:0000259" key="9">
    <source>
        <dbReference type="Pfam" id="PF02784"/>
    </source>
</evidence>
<evidence type="ECO:0000256" key="4">
    <source>
        <dbReference type="ARBA" id="ARBA00023239"/>
    </source>
</evidence>
<dbReference type="eggNOG" id="KOG0622">
    <property type="taxonomic scope" value="Eukaryota"/>
</dbReference>
<evidence type="ECO:0000256" key="5">
    <source>
        <dbReference type="PIRSR" id="PIRSR600183-50"/>
    </source>
</evidence>
<evidence type="ECO:0000256" key="1">
    <source>
        <dbReference type="ARBA" id="ARBA00001933"/>
    </source>
</evidence>
<gene>
    <name evidence="10" type="primary">DAD1</name>
    <name evidence="10" type="ORF">OSTLU_28310</name>
</gene>
<feature type="compositionally biased region" description="Low complexity" evidence="7">
    <location>
        <begin position="1"/>
        <end position="13"/>
    </location>
</feature>
<dbReference type="InterPro" id="IPR009006">
    <property type="entry name" value="Ala_racemase/Decarboxylase_C"/>
</dbReference>
<dbReference type="GO" id="GO:0009089">
    <property type="term" value="P:lysine biosynthetic process via diaminopimelate"/>
    <property type="evidence" value="ECO:0007669"/>
    <property type="project" value="InterPro"/>
</dbReference>
<dbReference type="Gene3D" id="2.40.37.10">
    <property type="entry name" value="Lyase, Ornithine Decarboxylase, Chain A, domain 1"/>
    <property type="match status" value="1"/>
</dbReference>
<dbReference type="SUPFAM" id="SSF51419">
    <property type="entry name" value="PLP-binding barrel"/>
    <property type="match status" value="1"/>
</dbReference>
<dbReference type="Gramene" id="ABP00545">
    <property type="protein sequence ID" value="ABP00545"/>
    <property type="gene ID" value="OSTLU_28310"/>
</dbReference>
<evidence type="ECO:0000313" key="10">
    <source>
        <dbReference type="EMBL" id="ABP00545.1"/>
    </source>
</evidence>
<dbReference type="PANTHER" id="PTHR43727:SF2">
    <property type="entry name" value="GROUP IV DECARBOXYLASE"/>
    <property type="match status" value="1"/>
</dbReference>
<feature type="modified residue" description="N6-(pyridoxal phosphate)lysine" evidence="5">
    <location>
        <position position="102"/>
    </location>
</feature>
<dbReference type="CDD" id="cd06828">
    <property type="entry name" value="PLPDE_III_DapDC"/>
    <property type="match status" value="1"/>
</dbReference>
<dbReference type="HOGENOM" id="CLU_026444_0_2_1"/>
<dbReference type="PANTHER" id="PTHR43727">
    <property type="entry name" value="DIAMINOPIMELATE DECARBOXYLASE"/>
    <property type="match status" value="1"/>
</dbReference>
<comment type="similarity">
    <text evidence="6">Belongs to the Orn/Lys/Arg decarboxylase class-II family.</text>
</comment>
<protein>
    <submittedName>
        <fullName evidence="10">Diaminopimelate decarboxylase</fullName>
    </submittedName>
</protein>
<evidence type="ECO:0000259" key="8">
    <source>
        <dbReference type="Pfam" id="PF00278"/>
    </source>
</evidence>
<dbReference type="GO" id="GO:0008836">
    <property type="term" value="F:diaminopimelate decarboxylase activity"/>
    <property type="evidence" value="ECO:0007669"/>
    <property type="project" value="InterPro"/>
</dbReference>
<dbReference type="GeneID" id="5006285"/>
<accession>A4S9T6</accession>
<dbReference type="InterPro" id="IPR022643">
    <property type="entry name" value="De-COase2_C"/>
</dbReference>
<dbReference type="AlphaFoldDB" id="A4S9T6"/>
<feature type="region of interest" description="Disordered" evidence="7">
    <location>
        <begin position="1"/>
        <end position="23"/>
    </location>
</feature>
<keyword evidence="3 5" id="KW-0663">Pyridoxal phosphate</keyword>
<dbReference type="Pfam" id="PF00278">
    <property type="entry name" value="Orn_DAP_Arg_deC"/>
    <property type="match status" value="1"/>
</dbReference>
<organism evidence="10 11">
    <name type="scientific">Ostreococcus lucimarinus (strain CCE9901)</name>
    <dbReference type="NCBI Taxonomy" id="436017"/>
    <lineage>
        <taxon>Eukaryota</taxon>
        <taxon>Viridiplantae</taxon>
        <taxon>Chlorophyta</taxon>
        <taxon>Mamiellophyceae</taxon>
        <taxon>Mamiellales</taxon>
        <taxon>Bathycoccaceae</taxon>
        <taxon>Ostreococcus</taxon>
    </lineage>
</organism>
<evidence type="ECO:0000256" key="6">
    <source>
        <dbReference type="RuleBase" id="RU003737"/>
    </source>
</evidence>
<dbReference type="SUPFAM" id="SSF50621">
    <property type="entry name" value="Alanine racemase C-terminal domain-like"/>
    <property type="match status" value="1"/>
</dbReference>
<dbReference type="InterPro" id="IPR029066">
    <property type="entry name" value="PLP-binding_barrel"/>
</dbReference>
<comment type="cofactor">
    <cofactor evidence="1 5">
        <name>pyridoxal 5'-phosphate</name>
        <dbReference type="ChEBI" id="CHEBI:597326"/>
    </cofactor>
</comment>
<evidence type="ECO:0000313" key="11">
    <source>
        <dbReference type="Proteomes" id="UP000001568"/>
    </source>
</evidence>
<dbReference type="Pfam" id="PF02784">
    <property type="entry name" value="Orn_Arg_deC_N"/>
    <property type="match status" value="1"/>
</dbReference>
<evidence type="ECO:0000256" key="7">
    <source>
        <dbReference type="SAM" id="MobiDB-lite"/>
    </source>
</evidence>
<dbReference type="InterPro" id="IPR000183">
    <property type="entry name" value="Orn/DAP/Arg_de-COase"/>
</dbReference>
<dbReference type="OMA" id="HGNAKSP"/>
<dbReference type="EMBL" id="CP000597">
    <property type="protein sequence ID" value="ABP00545.1"/>
    <property type="molecule type" value="Genomic_DNA"/>
</dbReference>
<reference evidence="10 11" key="1">
    <citation type="journal article" date="2007" name="Proc. Natl. Acad. Sci. U.S.A.">
        <title>The tiny eukaryote Ostreococcus provides genomic insights into the paradox of plankton speciation.</title>
        <authorList>
            <person name="Palenik B."/>
            <person name="Grimwood J."/>
            <person name="Aerts A."/>
            <person name="Rouze P."/>
            <person name="Salamov A."/>
            <person name="Putnam N."/>
            <person name="Dupont C."/>
            <person name="Jorgensen R."/>
            <person name="Derelle E."/>
            <person name="Rombauts S."/>
            <person name="Zhou K."/>
            <person name="Otillar R."/>
            <person name="Merchant S.S."/>
            <person name="Podell S."/>
            <person name="Gaasterland T."/>
            <person name="Napoli C."/>
            <person name="Gendler K."/>
            <person name="Manuell A."/>
            <person name="Tai V."/>
            <person name="Vallon O."/>
            <person name="Piganeau G."/>
            <person name="Jancek S."/>
            <person name="Heijde M."/>
            <person name="Jabbari K."/>
            <person name="Bowler C."/>
            <person name="Lohr M."/>
            <person name="Robbens S."/>
            <person name="Werner G."/>
            <person name="Dubchak I."/>
            <person name="Pazour G.J."/>
            <person name="Ren Q."/>
            <person name="Paulsen I."/>
            <person name="Delwiche C."/>
            <person name="Schmutz J."/>
            <person name="Rokhsar D."/>
            <person name="Van de Peer Y."/>
            <person name="Moreau H."/>
            <person name="Grigoriev I.V."/>
        </authorList>
    </citation>
    <scope>NUCLEOTIDE SEQUENCE [LARGE SCALE GENOMIC DNA]</scope>
    <source>
        <strain evidence="10 11">CCE9901</strain>
    </source>
</reference>
<name>A4S9T6_OSTLU</name>
<dbReference type="PRINTS" id="PR01179">
    <property type="entry name" value="ODADCRBXLASE"/>
</dbReference>
<dbReference type="KEGG" id="olu:OSTLU_28310"/>
<sequence length="471" mass="50648">MRATATAPRVATARARRDRATRATGRWTRARTATAPRARLGARSSASAVETLRFLTPEDARDVAETHGTPTYVYDRATLDAQAARARAFPNAYGLTVRYAMKASPNAAILKTFKKAGLHVDASSGYECERAMKAGFEGGEISLSTQELPRFFEDLVRRGVKVNACSLDQLERFGRAFPGGEVGVRFNPGLGSGGTGKTNVGGPSSSFGIWFESLPRVKEIVEQYDLKVVRVHTHIGSGSDPAVWQKVSGMSLDLCREFPSVDTLNLGGGYKVGRMSYEKSTDLAVVGVPVKEAFEAFAKETGRKLKLEIEPGTFLLANSCAVVTSVQDKVVTGTAEGHTFLKLDMGMTEVLRPSLYGSQHPLVSVSKAGELPAAQADYVVVGHCCESGDLLTPAPDEPETISERRMGEVNIGDYVVIEGSGAYCAGMSSKNYNSFPEAPEVMRLADGAGFAVIRRKQTLEQILANEVDFTA</sequence>
<feature type="active site" description="Proton donor" evidence="5">
    <location>
        <position position="385"/>
    </location>
</feature>
<keyword evidence="4" id="KW-0456">Lyase</keyword>
<dbReference type="Proteomes" id="UP000001568">
    <property type="component" value="Chromosome 17"/>
</dbReference>